<protein>
    <submittedName>
        <fullName evidence="2">Uncharacterized protein</fullName>
    </submittedName>
</protein>
<dbReference type="Proteomes" id="UP000189935">
    <property type="component" value="Chromosome I"/>
</dbReference>
<gene>
    <name evidence="2" type="ORF">SAMN05444159_5417</name>
</gene>
<evidence type="ECO:0000313" key="3">
    <source>
        <dbReference type="Proteomes" id="UP000189935"/>
    </source>
</evidence>
<feature type="region of interest" description="Disordered" evidence="1">
    <location>
        <begin position="44"/>
        <end position="68"/>
    </location>
</feature>
<evidence type="ECO:0000313" key="2">
    <source>
        <dbReference type="EMBL" id="SHL24697.1"/>
    </source>
</evidence>
<dbReference type="AlphaFoldDB" id="A0A1M6Z2N4"/>
<dbReference type="OrthoDB" id="8248787at2"/>
<accession>A0A1M6Z2N4</accession>
<name>A0A1M6Z2N4_9BRAD</name>
<organism evidence="2 3">
    <name type="scientific">Bradyrhizobium lablabi</name>
    <dbReference type="NCBI Taxonomy" id="722472"/>
    <lineage>
        <taxon>Bacteria</taxon>
        <taxon>Pseudomonadati</taxon>
        <taxon>Pseudomonadota</taxon>
        <taxon>Alphaproteobacteria</taxon>
        <taxon>Hyphomicrobiales</taxon>
        <taxon>Nitrobacteraceae</taxon>
        <taxon>Bradyrhizobium</taxon>
    </lineage>
</organism>
<sequence length="68" mass="7446">MKNYTIVRIGNEYVVQANEKSVLKIASRRRAARLVTDAAELLDSQLAPPTAPEAEVEPSIARDPSEVP</sequence>
<dbReference type="RefSeq" id="WP_079542757.1">
    <property type="nucleotide sequence ID" value="NZ_LT670844.1"/>
</dbReference>
<proteinExistence type="predicted"/>
<dbReference type="EMBL" id="LT670844">
    <property type="protein sequence ID" value="SHL24697.1"/>
    <property type="molecule type" value="Genomic_DNA"/>
</dbReference>
<evidence type="ECO:0000256" key="1">
    <source>
        <dbReference type="SAM" id="MobiDB-lite"/>
    </source>
</evidence>
<reference evidence="2 3" key="1">
    <citation type="submission" date="2016-11" db="EMBL/GenBank/DDBJ databases">
        <authorList>
            <person name="Jaros S."/>
            <person name="Januszkiewicz K."/>
            <person name="Wedrychowicz H."/>
        </authorList>
    </citation>
    <scope>NUCLEOTIDE SEQUENCE [LARGE SCALE GENOMIC DNA]</scope>
    <source>
        <strain evidence="2 3">GAS499</strain>
    </source>
</reference>